<dbReference type="GO" id="GO:0005634">
    <property type="term" value="C:nucleus"/>
    <property type="evidence" value="ECO:0007669"/>
    <property type="project" value="UniProtKB-SubCell"/>
</dbReference>
<name>E1Z2C1_CHLVA</name>
<comment type="subcellular location">
    <subcellularLocation>
        <location evidence="1">Nucleus</location>
    </subcellularLocation>
</comment>
<dbReference type="PANTHER" id="PTHR12972:SF0">
    <property type="entry name" value="PROTEIN DOWNSTREAM NEIGHBOR OF SON"/>
    <property type="match status" value="1"/>
</dbReference>
<dbReference type="OMA" id="RSHGDEC"/>
<dbReference type="OrthoDB" id="509089at2759"/>
<evidence type="ECO:0000256" key="5">
    <source>
        <dbReference type="SAM" id="MobiDB-lite"/>
    </source>
</evidence>
<evidence type="ECO:0000313" key="7">
    <source>
        <dbReference type="Proteomes" id="UP000008141"/>
    </source>
</evidence>
<dbReference type="RefSeq" id="XP_005851735.1">
    <property type="nucleotide sequence ID" value="XM_005851673.1"/>
</dbReference>
<dbReference type="Proteomes" id="UP000008141">
    <property type="component" value="Unassembled WGS sequence"/>
</dbReference>
<accession>E1Z2C1</accession>
<dbReference type="InParanoid" id="E1Z2C1"/>
<keyword evidence="7" id="KW-1185">Reference proteome</keyword>
<dbReference type="KEGG" id="cvr:CHLNCDRAFT_133091"/>
<evidence type="ECO:0000256" key="1">
    <source>
        <dbReference type="ARBA" id="ARBA00004123"/>
    </source>
</evidence>
<feature type="region of interest" description="Disordered" evidence="5">
    <location>
        <begin position="54"/>
        <end position="96"/>
    </location>
</feature>
<dbReference type="PANTHER" id="PTHR12972">
    <property type="entry name" value="DOWNSTREAM NEIGHBOR OF SON"/>
    <property type="match status" value="1"/>
</dbReference>
<dbReference type="AlphaFoldDB" id="E1Z2C1"/>
<protein>
    <submittedName>
        <fullName evidence="6">Uncharacterized protein</fullName>
    </submittedName>
</protein>
<proteinExistence type="inferred from homology"/>
<sequence>MKASYATVKSEAEYQKRKTLDSCLGKPPPAAKRARADENARERTTALIEELLERETLQLGSQPPPAQQNAGPTDFSGLFPKAAGGAALGLPPQPQRAARTFEDLASQRQSRQVLADLPASYLPEPVARLHAADATNLSAAAAATASRDRSLPASASAPLDWSLKTTVRFASPSAFSIADEAAFLGGAAVVQAHRAFTSGEGVHSLSMQQRYLAALHSWQFPADPRAGPAGGGAKPRGVPPEAAARRCDWQTAFASLYGTLRSGACDAFYYLSPEGTKKPFAVFFGAAGVSGRPRLHALLTRSTSGLRALMTGGLALGFEAPLLPSEAERRAAELDQSAVPLDGSQSLLVFEGAVRVHGLFDFLLNESFRSHGDECDVPLLLAPVQFAQASLQAVQPKVLGVSDARDPSRALHRLELRGSALPPWVLDRLTSVLAMTQAGNFSMACDTQQLTLALNWCPSSSSAAAGDDPAGCSRREGRRQALSSFGAGPPEAQQLTEYEARQRGCWDAEEAARWRAVVPGLNCNVVRELCCEASMFSAKLSAKSAERIVL</sequence>
<evidence type="ECO:0000313" key="6">
    <source>
        <dbReference type="EMBL" id="EFN59633.1"/>
    </source>
</evidence>
<evidence type="ECO:0000256" key="4">
    <source>
        <dbReference type="ARBA" id="ARBA00025806"/>
    </source>
</evidence>
<dbReference type="STRING" id="554065.E1Z2C1"/>
<dbReference type="GO" id="GO:0033260">
    <property type="term" value="P:nuclear DNA replication"/>
    <property type="evidence" value="ECO:0007669"/>
    <property type="project" value="TreeGrafter"/>
</dbReference>
<dbReference type="InterPro" id="IPR024861">
    <property type="entry name" value="Donson"/>
</dbReference>
<keyword evidence="2" id="KW-0217">Developmental protein</keyword>
<feature type="region of interest" description="Disordered" evidence="5">
    <location>
        <begin position="21"/>
        <end position="41"/>
    </location>
</feature>
<comment type="similarity">
    <text evidence="4">Belongs to the DONSON family.</text>
</comment>
<dbReference type="eggNOG" id="KOG4734">
    <property type="taxonomic scope" value="Eukaryota"/>
</dbReference>
<evidence type="ECO:0000256" key="2">
    <source>
        <dbReference type="ARBA" id="ARBA00022473"/>
    </source>
</evidence>
<evidence type="ECO:0000256" key="3">
    <source>
        <dbReference type="ARBA" id="ARBA00023242"/>
    </source>
</evidence>
<organism evidence="7">
    <name type="scientific">Chlorella variabilis</name>
    <name type="common">Green alga</name>
    <dbReference type="NCBI Taxonomy" id="554065"/>
    <lineage>
        <taxon>Eukaryota</taxon>
        <taxon>Viridiplantae</taxon>
        <taxon>Chlorophyta</taxon>
        <taxon>core chlorophytes</taxon>
        <taxon>Trebouxiophyceae</taxon>
        <taxon>Chlorellales</taxon>
        <taxon>Chlorellaceae</taxon>
        <taxon>Chlorella clade</taxon>
        <taxon>Chlorella</taxon>
    </lineage>
</organism>
<dbReference type="EMBL" id="GL433835">
    <property type="protein sequence ID" value="EFN59633.1"/>
    <property type="molecule type" value="Genomic_DNA"/>
</dbReference>
<gene>
    <name evidence="6" type="ORF">CHLNCDRAFT_133091</name>
</gene>
<keyword evidence="3" id="KW-0539">Nucleus</keyword>
<feature type="compositionally biased region" description="Low complexity" evidence="5">
    <location>
        <begin position="77"/>
        <end position="90"/>
    </location>
</feature>
<dbReference type="GeneID" id="17359166"/>
<reference evidence="6 7" key="1">
    <citation type="journal article" date="2010" name="Plant Cell">
        <title>The Chlorella variabilis NC64A genome reveals adaptation to photosymbiosis, coevolution with viruses, and cryptic sex.</title>
        <authorList>
            <person name="Blanc G."/>
            <person name="Duncan G."/>
            <person name="Agarkova I."/>
            <person name="Borodovsky M."/>
            <person name="Gurnon J."/>
            <person name="Kuo A."/>
            <person name="Lindquist E."/>
            <person name="Lucas S."/>
            <person name="Pangilinan J."/>
            <person name="Polle J."/>
            <person name="Salamov A."/>
            <person name="Terry A."/>
            <person name="Yamada T."/>
            <person name="Dunigan D.D."/>
            <person name="Grigoriev I.V."/>
            <person name="Claverie J.M."/>
            <person name="Van Etten J.L."/>
        </authorList>
    </citation>
    <scope>NUCLEOTIDE SEQUENCE [LARGE SCALE GENOMIC DNA]</scope>
    <source>
        <strain evidence="6 7">NC64A</strain>
    </source>
</reference>